<sequence length="85" mass="9306">MKRAPESRGQNCTISCAAPRQEMDLEASKTWSLFGSSAREEIRNGETTGEDGTAVYKCLQCLEQWAEVLMAAETYKATAVVVTEA</sequence>
<protein>
    <submittedName>
        <fullName evidence="1 3">Uncharacterized protein</fullName>
    </submittedName>
</protein>
<dbReference type="Proteomes" id="UP000272942">
    <property type="component" value="Unassembled WGS sequence"/>
</dbReference>
<dbReference type="WBParaSite" id="ECPE_0001109201-mRNA-1">
    <property type="protein sequence ID" value="ECPE_0001109201-mRNA-1"/>
    <property type="gene ID" value="ECPE_0001109201"/>
</dbReference>
<evidence type="ECO:0000313" key="1">
    <source>
        <dbReference type="EMBL" id="VDP88002.1"/>
    </source>
</evidence>
<dbReference type="EMBL" id="UZAN01050127">
    <property type="protein sequence ID" value="VDP88002.1"/>
    <property type="molecule type" value="Genomic_DNA"/>
</dbReference>
<gene>
    <name evidence="1" type="ORF">ECPE_LOCUS11058</name>
</gene>
<evidence type="ECO:0000313" key="2">
    <source>
        <dbReference type="Proteomes" id="UP000272942"/>
    </source>
</evidence>
<dbReference type="AlphaFoldDB" id="A0A183AVS3"/>
<keyword evidence="2" id="KW-1185">Reference proteome</keyword>
<evidence type="ECO:0000313" key="3">
    <source>
        <dbReference type="WBParaSite" id="ECPE_0001109201-mRNA-1"/>
    </source>
</evidence>
<accession>A0A183AVS3</accession>
<reference evidence="1 2" key="2">
    <citation type="submission" date="2018-11" db="EMBL/GenBank/DDBJ databases">
        <authorList>
            <consortium name="Pathogen Informatics"/>
        </authorList>
    </citation>
    <scope>NUCLEOTIDE SEQUENCE [LARGE SCALE GENOMIC DNA]</scope>
    <source>
        <strain evidence="1 2">Egypt</strain>
    </source>
</reference>
<reference evidence="3" key="1">
    <citation type="submission" date="2016-06" db="UniProtKB">
        <authorList>
            <consortium name="WormBaseParasite"/>
        </authorList>
    </citation>
    <scope>IDENTIFICATION</scope>
</reference>
<organism evidence="3">
    <name type="scientific">Echinostoma caproni</name>
    <dbReference type="NCBI Taxonomy" id="27848"/>
    <lineage>
        <taxon>Eukaryota</taxon>
        <taxon>Metazoa</taxon>
        <taxon>Spiralia</taxon>
        <taxon>Lophotrochozoa</taxon>
        <taxon>Platyhelminthes</taxon>
        <taxon>Trematoda</taxon>
        <taxon>Digenea</taxon>
        <taxon>Plagiorchiida</taxon>
        <taxon>Echinostomata</taxon>
        <taxon>Echinostomatoidea</taxon>
        <taxon>Echinostomatidae</taxon>
        <taxon>Echinostoma</taxon>
    </lineage>
</organism>
<proteinExistence type="predicted"/>
<name>A0A183AVS3_9TREM</name>